<evidence type="ECO:0000313" key="1">
    <source>
        <dbReference type="EMBL" id="KAK7405068.1"/>
    </source>
</evidence>
<protein>
    <submittedName>
        <fullName evidence="1">Uncharacterized protein</fullName>
    </submittedName>
</protein>
<dbReference type="InterPro" id="IPR039280">
    <property type="entry name" value="VUP"/>
</dbReference>
<organism evidence="1 2">
    <name type="scientific">Psophocarpus tetragonolobus</name>
    <name type="common">Winged bean</name>
    <name type="synonym">Dolichos tetragonolobus</name>
    <dbReference type="NCBI Taxonomy" id="3891"/>
    <lineage>
        <taxon>Eukaryota</taxon>
        <taxon>Viridiplantae</taxon>
        <taxon>Streptophyta</taxon>
        <taxon>Embryophyta</taxon>
        <taxon>Tracheophyta</taxon>
        <taxon>Spermatophyta</taxon>
        <taxon>Magnoliopsida</taxon>
        <taxon>eudicotyledons</taxon>
        <taxon>Gunneridae</taxon>
        <taxon>Pentapetalae</taxon>
        <taxon>rosids</taxon>
        <taxon>fabids</taxon>
        <taxon>Fabales</taxon>
        <taxon>Fabaceae</taxon>
        <taxon>Papilionoideae</taxon>
        <taxon>50 kb inversion clade</taxon>
        <taxon>NPAAA clade</taxon>
        <taxon>indigoferoid/millettioid clade</taxon>
        <taxon>Phaseoleae</taxon>
        <taxon>Psophocarpus</taxon>
    </lineage>
</organism>
<dbReference type="PANTHER" id="PTHR33974">
    <property type="entry name" value="VASCULAR-RELATED UNKNOWN PROTEIN 1-RELATED"/>
    <property type="match status" value="1"/>
</dbReference>
<sequence>MSSITKASPSSNDIMSTEESGWTSYFDDFFNNYVDNNKCSMSLSGVATTSSSLVSDAASNLVEKKVANSKQVEEFNYVNKNVERSSLKKRKEVTTAFIDESLEDTATSPLNKVLYANQKIDKANRQK</sequence>
<evidence type="ECO:0000313" key="2">
    <source>
        <dbReference type="Proteomes" id="UP001386955"/>
    </source>
</evidence>
<dbReference type="GO" id="GO:0010089">
    <property type="term" value="P:xylem development"/>
    <property type="evidence" value="ECO:0007669"/>
    <property type="project" value="InterPro"/>
</dbReference>
<gene>
    <name evidence="1" type="ORF">VNO78_06251</name>
</gene>
<keyword evidence="2" id="KW-1185">Reference proteome</keyword>
<proteinExistence type="predicted"/>
<comment type="caution">
    <text evidence="1">The sequence shown here is derived from an EMBL/GenBank/DDBJ whole genome shotgun (WGS) entry which is preliminary data.</text>
</comment>
<reference evidence="1 2" key="1">
    <citation type="submission" date="2024-01" db="EMBL/GenBank/DDBJ databases">
        <title>The genomes of 5 underutilized Papilionoideae crops provide insights into root nodulation and disease resistanc.</title>
        <authorList>
            <person name="Jiang F."/>
        </authorList>
    </citation>
    <scope>NUCLEOTIDE SEQUENCE [LARGE SCALE GENOMIC DNA]</scope>
    <source>
        <strain evidence="1">DUOXIRENSHENG_FW03</strain>
        <tissue evidence="1">Leaves</tissue>
    </source>
</reference>
<dbReference type="Proteomes" id="UP001386955">
    <property type="component" value="Unassembled WGS sequence"/>
</dbReference>
<accession>A0AAN9XRE7</accession>
<dbReference type="EMBL" id="JAYMYS010000002">
    <property type="protein sequence ID" value="KAK7405068.1"/>
    <property type="molecule type" value="Genomic_DNA"/>
</dbReference>
<dbReference type="AlphaFoldDB" id="A0AAN9XRE7"/>
<name>A0AAN9XRE7_PSOTE</name>
<dbReference type="PANTHER" id="PTHR33974:SF25">
    <property type="entry name" value="SMALL PHOSPHATASE-LIKE PROTEIN 2, PUTATIVE-RELATED"/>
    <property type="match status" value="1"/>
</dbReference>